<gene>
    <name evidence="2" type="ORF">UFOVP120_77</name>
</gene>
<evidence type="ECO:0000256" key="1">
    <source>
        <dbReference type="SAM" id="Phobius"/>
    </source>
</evidence>
<keyword evidence="1" id="KW-0812">Transmembrane</keyword>
<keyword evidence="1" id="KW-0472">Membrane</keyword>
<proteinExistence type="predicted"/>
<evidence type="ECO:0000313" key="2">
    <source>
        <dbReference type="EMBL" id="CAB4131306.1"/>
    </source>
</evidence>
<keyword evidence="1" id="KW-1133">Transmembrane helix</keyword>
<dbReference type="EMBL" id="LR796242">
    <property type="protein sequence ID" value="CAB4131306.1"/>
    <property type="molecule type" value="Genomic_DNA"/>
</dbReference>
<organism evidence="2">
    <name type="scientific">uncultured Caudovirales phage</name>
    <dbReference type="NCBI Taxonomy" id="2100421"/>
    <lineage>
        <taxon>Viruses</taxon>
        <taxon>Duplodnaviria</taxon>
        <taxon>Heunggongvirae</taxon>
        <taxon>Uroviricota</taxon>
        <taxon>Caudoviricetes</taxon>
        <taxon>Peduoviridae</taxon>
        <taxon>Maltschvirus</taxon>
        <taxon>Maltschvirus maltsch</taxon>
    </lineage>
</organism>
<sequence length="157" mass="16991">MTTPEERQEKIALEMAANSSKGALVEKIVFAGVPILFSCVVYLMNALSGANNEIIQLKSKIAVVVNADNKAIPPQGTTIDMAQIREQLSDQIGKVEKESALARAAMTLDRERSMSAIEKSRMDMVADAAAARASIRFDTAQLIAALDKRITLLEKGK</sequence>
<reference evidence="2" key="1">
    <citation type="submission" date="2020-04" db="EMBL/GenBank/DDBJ databases">
        <authorList>
            <person name="Chiriac C."/>
            <person name="Salcher M."/>
            <person name="Ghai R."/>
            <person name="Kavagutti S V."/>
        </authorList>
    </citation>
    <scope>NUCLEOTIDE SEQUENCE</scope>
</reference>
<accession>A0A6J5LDS0</accession>
<protein>
    <submittedName>
        <fullName evidence="2">Uncharacterized protein</fullName>
    </submittedName>
</protein>
<feature type="transmembrane region" description="Helical" evidence="1">
    <location>
        <begin position="28"/>
        <end position="50"/>
    </location>
</feature>
<name>A0A6J5LDS0_9CAUD</name>